<organism evidence="1 2">
    <name type="scientific">Paracoccidioides lutzii (strain ATCC MYA-826 / Pb01)</name>
    <name type="common">Paracoccidioides brasiliensis</name>
    <dbReference type="NCBI Taxonomy" id="502779"/>
    <lineage>
        <taxon>Eukaryota</taxon>
        <taxon>Fungi</taxon>
        <taxon>Dikarya</taxon>
        <taxon>Ascomycota</taxon>
        <taxon>Pezizomycotina</taxon>
        <taxon>Eurotiomycetes</taxon>
        <taxon>Eurotiomycetidae</taxon>
        <taxon>Onygenales</taxon>
        <taxon>Ajellomycetaceae</taxon>
        <taxon>Paracoccidioides</taxon>
    </lineage>
</organism>
<proteinExistence type="predicted"/>
<dbReference type="HOGENOM" id="CLU_1816378_0_0_1"/>
<evidence type="ECO:0000313" key="1">
    <source>
        <dbReference type="EMBL" id="EEH35389.2"/>
    </source>
</evidence>
<dbReference type="Proteomes" id="UP000002059">
    <property type="component" value="Partially assembled WGS sequence"/>
</dbReference>
<keyword evidence="2" id="KW-1185">Reference proteome</keyword>
<sequence length="142" mass="15309">METLKCDGTADEECKHMDNNNNNPLTLLGSWKPLSATLGFSGFCPGFRGDAISYYLASVTSGSYPWLFDILKSECAARVPVAGFHELLSVSTIGSNCPSGIRAHTRMKPLKLPKIIYARAICSNLLEPACSESDFTLEGVTG</sequence>
<gene>
    <name evidence="1" type="ORF">PAAG_06436</name>
</gene>
<dbReference type="VEuPathDB" id="FungiDB:PAAG_06436"/>
<evidence type="ECO:0000313" key="2">
    <source>
        <dbReference type="Proteomes" id="UP000002059"/>
    </source>
</evidence>
<dbReference type="KEGG" id="pbl:PAAG_06436"/>
<name>C1H6P5_PARBA</name>
<protein>
    <submittedName>
        <fullName evidence="1">Uncharacterized protein</fullName>
    </submittedName>
</protein>
<reference evidence="1 2" key="1">
    <citation type="journal article" date="2011" name="PLoS Genet.">
        <title>Comparative genomic analysis of human fungal pathogens causing paracoccidioidomycosis.</title>
        <authorList>
            <person name="Desjardins C.A."/>
            <person name="Champion M.D."/>
            <person name="Holder J.W."/>
            <person name="Muszewska A."/>
            <person name="Goldberg J."/>
            <person name="Bailao A.M."/>
            <person name="Brigido M.M."/>
            <person name="Ferreira M.E."/>
            <person name="Garcia A.M."/>
            <person name="Grynberg M."/>
            <person name="Gujja S."/>
            <person name="Heiman D.I."/>
            <person name="Henn M.R."/>
            <person name="Kodira C.D."/>
            <person name="Leon-Narvaez H."/>
            <person name="Longo L.V."/>
            <person name="Ma L.J."/>
            <person name="Malavazi I."/>
            <person name="Matsuo A.L."/>
            <person name="Morais F.V."/>
            <person name="Pereira M."/>
            <person name="Rodriguez-Brito S."/>
            <person name="Sakthikumar S."/>
            <person name="Salem-Izacc S.M."/>
            <person name="Sykes S.M."/>
            <person name="Teixeira M.M."/>
            <person name="Vallejo M.C."/>
            <person name="Walter M.E."/>
            <person name="Yandava C."/>
            <person name="Young S."/>
            <person name="Zeng Q."/>
            <person name="Zucker J."/>
            <person name="Felipe M.S."/>
            <person name="Goldman G.H."/>
            <person name="Haas B.J."/>
            <person name="McEwen J.G."/>
            <person name="Nino-Vega G."/>
            <person name="Puccia R."/>
            <person name="San-Blas G."/>
            <person name="Soares C.M."/>
            <person name="Birren B.W."/>
            <person name="Cuomo C.A."/>
        </authorList>
    </citation>
    <scope>NUCLEOTIDE SEQUENCE [LARGE SCALE GENOMIC DNA]</scope>
    <source>
        <strain evidence="2">ATCC MYA-826 / Pb01</strain>
    </source>
</reference>
<dbReference type="RefSeq" id="XP_002791697.2">
    <property type="nucleotide sequence ID" value="XM_002791651.2"/>
</dbReference>
<dbReference type="AlphaFoldDB" id="C1H6P5"/>
<dbReference type="GeneID" id="9094862"/>
<accession>C1H6P5</accession>
<dbReference type="EMBL" id="KN294009">
    <property type="protein sequence ID" value="EEH35389.2"/>
    <property type="molecule type" value="Genomic_DNA"/>
</dbReference>